<gene>
    <name evidence="2" type="ORF">GUJ93_ZPchr0002g24576</name>
</gene>
<accession>A0A8J5V4D1</accession>
<dbReference type="EMBL" id="JAAALK010000287">
    <property type="protein sequence ID" value="KAG8058727.1"/>
    <property type="molecule type" value="Genomic_DNA"/>
</dbReference>
<dbReference type="Proteomes" id="UP000729402">
    <property type="component" value="Unassembled WGS sequence"/>
</dbReference>
<evidence type="ECO:0000313" key="2">
    <source>
        <dbReference type="EMBL" id="KAG8058727.1"/>
    </source>
</evidence>
<evidence type="ECO:0000256" key="1">
    <source>
        <dbReference type="SAM" id="MobiDB-lite"/>
    </source>
</evidence>
<reference evidence="2" key="1">
    <citation type="journal article" date="2021" name="bioRxiv">
        <title>Whole Genome Assembly and Annotation of Northern Wild Rice, Zizania palustris L., Supports a Whole Genome Duplication in the Zizania Genus.</title>
        <authorList>
            <person name="Haas M."/>
            <person name="Kono T."/>
            <person name="Macchietto M."/>
            <person name="Millas R."/>
            <person name="McGilp L."/>
            <person name="Shao M."/>
            <person name="Duquette J."/>
            <person name="Hirsch C.N."/>
            <person name="Kimball J."/>
        </authorList>
    </citation>
    <scope>NUCLEOTIDE SEQUENCE</scope>
    <source>
        <tissue evidence="2">Fresh leaf tissue</tissue>
    </source>
</reference>
<comment type="caution">
    <text evidence="2">The sequence shown here is derived from an EMBL/GenBank/DDBJ whole genome shotgun (WGS) entry which is preliminary data.</text>
</comment>
<reference evidence="2" key="2">
    <citation type="submission" date="2021-02" db="EMBL/GenBank/DDBJ databases">
        <authorList>
            <person name="Kimball J.A."/>
            <person name="Haas M.W."/>
            <person name="Macchietto M."/>
            <person name="Kono T."/>
            <person name="Duquette J."/>
            <person name="Shao M."/>
        </authorList>
    </citation>
    <scope>NUCLEOTIDE SEQUENCE</scope>
    <source>
        <tissue evidence="2">Fresh leaf tissue</tissue>
    </source>
</reference>
<sequence length="120" mass="12759">MDQEVSFDAASVYPITLPSPRMVGARDQQSPEKPSGFRKSINPIYGADDTGSRSAMTLGAERSDVSVDNNDGAGAVPLLVRRHAGGGAGDGRWEAIERARVPAQPRPLPAAAAARLRRHR</sequence>
<keyword evidence="3" id="KW-1185">Reference proteome</keyword>
<dbReference type="AlphaFoldDB" id="A0A8J5V4D1"/>
<feature type="region of interest" description="Disordered" evidence="1">
    <location>
        <begin position="17"/>
        <end position="54"/>
    </location>
</feature>
<organism evidence="2 3">
    <name type="scientific">Zizania palustris</name>
    <name type="common">Northern wild rice</name>
    <dbReference type="NCBI Taxonomy" id="103762"/>
    <lineage>
        <taxon>Eukaryota</taxon>
        <taxon>Viridiplantae</taxon>
        <taxon>Streptophyta</taxon>
        <taxon>Embryophyta</taxon>
        <taxon>Tracheophyta</taxon>
        <taxon>Spermatophyta</taxon>
        <taxon>Magnoliopsida</taxon>
        <taxon>Liliopsida</taxon>
        <taxon>Poales</taxon>
        <taxon>Poaceae</taxon>
        <taxon>BOP clade</taxon>
        <taxon>Oryzoideae</taxon>
        <taxon>Oryzeae</taxon>
        <taxon>Zizaniinae</taxon>
        <taxon>Zizania</taxon>
    </lineage>
</organism>
<name>A0A8J5V4D1_ZIZPA</name>
<proteinExistence type="predicted"/>
<protein>
    <submittedName>
        <fullName evidence="2">Uncharacterized protein</fullName>
    </submittedName>
</protein>
<evidence type="ECO:0000313" key="3">
    <source>
        <dbReference type="Proteomes" id="UP000729402"/>
    </source>
</evidence>